<feature type="domain" description="Glycosyltransferase 2-like" evidence="1">
    <location>
        <begin position="6"/>
        <end position="171"/>
    </location>
</feature>
<dbReference type="Gene3D" id="3.90.550.10">
    <property type="entry name" value="Spore Coat Polysaccharide Biosynthesis Protein SpsA, Chain A"/>
    <property type="match status" value="1"/>
</dbReference>
<evidence type="ECO:0000313" key="2">
    <source>
        <dbReference type="EMBL" id="ALJ04664.1"/>
    </source>
</evidence>
<dbReference type="PANTHER" id="PTHR22916">
    <property type="entry name" value="GLYCOSYLTRANSFERASE"/>
    <property type="match status" value="1"/>
</dbReference>
<name>A0A0P0D7F9_9FLAO</name>
<dbReference type="SUPFAM" id="SSF53448">
    <property type="entry name" value="Nucleotide-diphospho-sugar transferases"/>
    <property type="match status" value="1"/>
</dbReference>
<proteinExistence type="predicted"/>
<dbReference type="InterPro" id="IPR029044">
    <property type="entry name" value="Nucleotide-diphossugar_trans"/>
</dbReference>
<dbReference type="Proteomes" id="UP000057981">
    <property type="component" value="Chromosome"/>
</dbReference>
<dbReference type="GO" id="GO:0016758">
    <property type="term" value="F:hexosyltransferase activity"/>
    <property type="evidence" value="ECO:0007669"/>
    <property type="project" value="UniProtKB-ARBA"/>
</dbReference>
<protein>
    <recommendedName>
        <fullName evidence="1">Glycosyltransferase 2-like domain-containing protein</fullName>
    </recommendedName>
</protein>
<gene>
    <name evidence="2" type="ORF">APS56_05740</name>
</gene>
<dbReference type="STRING" id="1736674.APS56_05740"/>
<evidence type="ECO:0000259" key="1">
    <source>
        <dbReference type="Pfam" id="PF00535"/>
    </source>
</evidence>
<dbReference type="CDD" id="cd00761">
    <property type="entry name" value="Glyco_tranf_GTA_type"/>
    <property type="match status" value="1"/>
</dbReference>
<keyword evidence="3" id="KW-1185">Reference proteome</keyword>
<organism evidence="2 3">
    <name type="scientific">Pseudalgibacter alginicilyticus</name>
    <dbReference type="NCBI Taxonomy" id="1736674"/>
    <lineage>
        <taxon>Bacteria</taxon>
        <taxon>Pseudomonadati</taxon>
        <taxon>Bacteroidota</taxon>
        <taxon>Flavobacteriia</taxon>
        <taxon>Flavobacteriales</taxon>
        <taxon>Flavobacteriaceae</taxon>
        <taxon>Pseudalgibacter</taxon>
    </lineage>
</organism>
<dbReference type="InterPro" id="IPR001173">
    <property type="entry name" value="Glyco_trans_2-like"/>
</dbReference>
<accession>A0A0P0D7F9</accession>
<dbReference type="RefSeq" id="WP_054725852.1">
    <property type="nucleotide sequence ID" value="NZ_CP012898.1"/>
</dbReference>
<dbReference type="OrthoDB" id="6307329at2"/>
<dbReference type="KEGG" id="ahz:APS56_05740"/>
<evidence type="ECO:0000313" key="3">
    <source>
        <dbReference type="Proteomes" id="UP000057981"/>
    </source>
</evidence>
<dbReference type="EMBL" id="CP012898">
    <property type="protein sequence ID" value="ALJ04664.1"/>
    <property type="molecule type" value="Genomic_DNA"/>
</dbReference>
<dbReference type="Pfam" id="PF00535">
    <property type="entry name" value="Glycos_transf_2"/>
    <property type="match status" value="1"/>
</dbReference>
<dbReference type="AlphaFoldDB" id="A0A0P0D7F9"/>
<sequence length="312" mass="36834">MIPFFSIIIPLYNKESYIYNTLLSIINQTHTDFEVIVIDDGSTDESFNIASKIKDPRIHVFQQKNKGAAITRNNGIEMSTGKFIALLDADDLWHPNHLKELQKQINLFPDAGLYCNNYEVKHHNEFTKPASFNFEYKQECLIIEDFFRANIINFIATSSSVAFLKSSFKTIGGYNPEFEIAEDLDLWVRFALKYKISFNPIITMAYNFHVNNSLSKQEINEIRYRFINHYYKEEKENPSLKLYMDINRYALGLRCKLNKEKSIYKKVKLEIDYKNLNWKQRILLNSPIFLLKLARQFQQFSIKNNIYFSAFK</sequence>
<reference evidence="2 3" key="1">
    <citation type="submission" date="2015-10" db="EMBL/GenBank/DDBJ databases">
        <authorList>
            <person name="Gilbert D.G."/>
        </authorList>
    </citation>
    <scope>NUCLEOTIDE SEQUENCE [LARGE SCALE GENOMIC DNA]</scope>
    <source>
        <strain evidence="3">HZ-22</strain>
    </source>
</reference>